<evidence type="ECO:0000256" key="4">
    <source>
        <dbReference type="ARBA" id="ARBA00023136"/>
    </source>
</evidence>
<organism evidence="7 8">
    <name type="scientific">Metarhizium humberi</name>
    <dbReference type="NCBI Taxonomy" id="2596975"/>
    <lineage>
        <taxon>Eukaryota</taxon>
        <taxon>Fungi</taxon>
        <taxon>Dikarya</taxon>
        <taxon>Ascomycota</taxon>
        <taxon>Pezizomycotina</taxon>
        <taxon>Sordariomycetes</taxon>
        <taxon>Hypocreomycetidae</taxon>
        <taxon>Hypocreales</taxon>
        <taxon>Clavicipitaceae</taxon>
        <taxon>Metarhizium</taxon>
    </lineage>
</organism>
<sequence length="289" mass="32324">MIGRLAAFWHGCPAGLKEAYASFAVQSLIALAYSLNRYIGHAASRPGIRRFVPWAVLNLTATFVVHLACLRALSPDYRKSISVTGFPTARGFVLEVLGSLLVFEVLFYYIHRLMHTRLFYRPVHAMHHRMTDKVCLGAFYVHPVEFLMVGFGAFMGAVALTRTHFPTMLFLGVVAELAGLYFHELGEVSGVMSHESHHVRGAKNFGSIGLMDVLHGTFLKTFALHLPNCWPATFQIGPVFVPVVRRESIVLSFIGLPKIRTTVVFKTCQGFSYSCSVRRMSLRARLGFR</sequence>
<evidence type="ECO:0000256" key="5">
    <source>
        <dbReference type="SAM" id="Phobius"/>
    </source>
</evidence>
<feature type="transmembrane region" description="Helical" evidence="5">
    <location>
        <begin position="20"/>
        <end position="39"/>
    </location>
</feature>
<reference evidence="7 8" key="1">
    <citation type="submission" date="2020-07" db="EMBL/GenBank/DDBJ databases">
        <title>Metarhizium humberi genome.</title>
        <authorList>
            <person name="Lysoe E."/>
        </authorList>
    </citation>
    <scope>NUCLEOTIDE SEQUENCE [LARGE SCALE GENOMIC DNA]</scope>
    <source>
        <strain evidence="7 8">ESALQ1638</strain>
    </source>
</reference>
<feature type="domain" description="Fatty acid hydroxylase" evidence="6">
    <location>
        <begin position="99"/>
        <end position="217"/>
    </location>
</feature>
<dbReference type="InterPro" id="IPR050307">
    <property type="entry name" value="Sterol_Desaturase_Related"/>
</dbReference>
<evidence type="ECO:0000256" key="3">
    <source>
        <dbReference type="ARBA" id="ARBA00022989"/>
    </source>
</evidence>
<dbReference type="PANTHER" id="PTHR11863">
    <property type="entry name" value="STEROL DESATURASE"/>
    <property type="match status" value="1"/>
</dbReference>
<protein>
    <recommendedName>
        <fullName evidence="6">Fatty acid hydroxylase domain-containing protein</fullName>
    </recommendedName>
</protein>
<keyword evidence="2 5" id="KW-0812">Transmembrane</keyword>
<feature type="transmembrane region" description="Helical" evidence="5">
    <location>
        <begin position="93"/>
        <end position="113"/>
    </location>
</feature>
<evidence type="ECO:0000313" key="8">
    <source>
        <dbReference type="Proteomes" id="UP000764110"/>
    </source>
</evidence>
<evidence type="ECO:0000259" key="6">
    <source>
        <dbReference type="Pfam" id="PF04116"/>
    </source>
</evidence>
<keyword evidence="8" id="KW-1185">Reference proteome</keyword>
<gene>
    <name evidence="7" type="ORF">MHUMG1_05174</name>
</gene>
<dbReference type="GO" id="GO:0016020">
    <property type="term" value="C:membrane"/>
    <property type="evidence" value="ECO:0007669"/>
    <property type="project" value="UniProtKB-SubCell"/>
</dbReference>
<dbReference type="EMBL" id="JACEFI010000008">
    <property type="protein sequence ID" value="KAH0596866.1"/>
    <property type="molecule type" value="Genomic_DNA"/>
</dbReference>
<dbReference type="InterPro" id="IPR006694">
    <property type="entry name" value="Fatty_acid_hydroxylase"/>
</dbReference>
<feature type="transmembrane region" description="Helical" evidence="5">
    <location>
        <begin position="51"/>
        <end position="73"/>
    </location>
</feature>
<evidence type="ECO:0000256" key="1">
    <source>
        <dbReference type="ARBA" id="ARBA00004370"/>
    </source>
</evidence>
<feature type="transmembrane region" description="Helical" evidence="5">
    <location>
        <begin position="134"/>
        <end position="159"/>
    </location>
</feature>
<name>A0A9P8S6Q3_9HYPO</name>
<comment type="subcellular location">
    <subcellularLocation>
        <location evidence="1">Membrane</location>
    </subcellularLocation>
</comment>
<evidence type="ECO:0000313" key="7">
    <source>
        <dbReference type="EMBL" id="KAH0596866.1"/>
    </source>
</evidence>
<dbReference type="GO" id="GO:0016491">
    <property type="term" value="F:oxidoreductase activity"/>
    <property type="evidence" value="ECO:0007669"/>
    <property type="project" value="InterPro"/>
</dbReference>
<evidence type="ECO:0000256" key="2">
    <source>
        <dbReference type="ARBA" id="ARBA00022692"/>
    </source>
</evidence>
<accession>A0A9P8S6Q3</accession>
<keyword evidence="3 5" id="KW-1133">Transmembrane helix</keyword>
<comment type="caution">
    <text evidence="7">The sequence shown here is derived from an EMBL/GenBank/DDBJ whole genome shotgun (WGS) entry which is preliminary data.</text>
</comment>
<proteinExistence type="predicted"/>
<dbReference type="GO" id="GO:0005506">
    <property type="term" value="F:iron ion binding"/>
    <property type="evidence" value="ECO:0007669"/>
    <property type="project" value="InterPro"/>
</dbReference>
<dbReference type="AlphaFoldDB" id="A0A9P8S6Q3"/>
<dbReference type="GO" id="GO:0008610">
    <property type="term" value="P:lipid biosynthetic process"/>
    <property type="evidence" value="ECO:0007669"/>
    <property type="project" value="InterPro"/>
</dbReference>
<keyword evidence="4 5" id="KW-0472">Membrane</keyword>
<dbReference type="Proteomes" id="UP000764110">
    <property type="component" value="Unassembled WGS sequence"/>
</dbReference>
<dbReference type="Pfam" id="PF04116">
    <property type="entry name" value="FA_hydroxylase"/>
    <property type="match status" value="1"/>
</dbReference>